<name>J9EUN3_WUCBA</name>
<evidence type="ECO:0000313" key="2">
    <source>
        <dbReference type="Proteomes" id="UP000004810"/>
    </source>
</evidence>
<dbReference type="AlphaFoldDB" id="J9EUN3"/>
<dbReference type="Proteomes" id="UP000004810">
    <property type="component" value="Unassembled WGS sequence"/>
</dbReference>
<organism evidence="1 2">
    <name type="scientific">Wuchereria bancrofti</name>
    <dbReference type="NCBI Taxonomy" id="6293"/>
    <lineage>
        <taxon>Eukaryota</taxon>
        <taxon>Metazoa</taxon>
        <taxon>Ecdysozoa</taxon>
        <taxon>Nematoda</taxon>
        <taxon>Chromadorea</taxon>
        <taxon>Rhabditida</taxon>
        <taxon>Spirurina</taxon>
        <taxon>Spiruromorpha</taxon>
        <taxon>Filarioidea</taxon>
        <taxon>Onchocercidae</taxon>
        <taxon>Wuchereria</taxon>
    </lineage>
</organism>
<gene>
    <name evidence="1" type="ORF">WUBG_02789</name>
</gene>
<comment type="caution">
    <text evidence="1">The sequence shown here is derived from an EMBL/GenBank/DDBJ whole genome shotgun (WGS) entry which is preliminary data.</text>
</comment>
<proteinExistence type="predicted"/>
<sequence>MKVLQVIKSNHYDLLVMINQNQLSGEKGQIIPLTTKYRSILATRIHIHTGKLNNEKALEQFKLTITKHDEEYQVPGLGKS</sequence>
<reference evidence="2" key="1">
    <citation type="submission" date="2012-08" db="EMBL/GenBank/DDBJ databases">
        <title>The Genome Sequence of Wuchereria bancrofti.</title>
        <authorList>
            <person name="Nutman T.B."/>
            <person name="Fink D.L."/>
            <person name="Russ C."/>
            <person name="Young S."/>
            <person name="Zeng Q."/>
            <person name="Koehrsen M."/>
            <person name="Alvarado L."/>
            <person name="Berlin A."/>
            <person name="Chapman S.B."/>
            <person name="Chen Z."/>
            <person name="Freedman E."/>
            <person name="Gellesch M."/>
            <person name="Goldberg J."/>
            <person name="Griggs A."/>
            <person name="Gujja S."/>
            <person name="Heilman E.R."/>
            <person name="Heiman D."/>
            <person name="Hepburn T."/>
            <person name="Howarth C."/>
            <person name="Jen D."/>
            <person name="Larson L."/>
            <person name="Lewis B."/>
            <person name="Mehta T."/>
            <person name="Park D."/>
            <person name="Pearson M."/>
            <person name="Roberts A."/>
            <person name="Saif S."/>
            <person name="Shea T."/>
            <person name="Shenoy N."/>
            <person name="Sisk P."/>
            <person name="Stolte C."/>
            <person name="Sykes S."/>
            <person name="Walk T."/>
            <person name="White J."/>
            <person name="Yandava C."/>
            <person name="Haas B."/>
            <person name="Henn M.R."/>
            <person name="Nusbaum C."/>
            <person name="Birren B."/>
        </authorList>
    </citation>
    <scope>NUCLEOTIDE SEQUENCE [LARGE SCALE GENOMIC DNA]</scope>
    <source>
        <strain evidence="2">NA</strain>
    </source>
</reference>
<dbReference type="EMBL" id="ADBV01000787">
    <property type="protein sequence ID" value="EJW86301.1"/>
    <property type="molecule type" value="Genomic_DNA"/>
</dbReference>
<accession>J9EUN3</accession>
<protein>
    <submittedName>
        <fullName evidence="1">Uncharacterized protein</fullName>
    </submittedName>
</protein>
<evidence type="ECO:0000313" key="1">
    <source>
        <dbReference type="EMBL" id="EJW86301.1"/>
    </source>
</evidence>